<dbReference type="PRINTS" id="PR00081">
    <property type="entry name" value="GDHRDH"/>
</dbReference>
<dbReference type="AlphaFoldDB" id="A0A7W8CS61"/>
<proteinExistence type="predicted"/>
<evidence type="ECO:0000313" key="2">
    <source>
        <dbReference type="EMBL" id="MBB5179849.1"/>
    </source>
</evidence>
<keyword evidence="3" id="KW-1185">Reference proteome</keyword>
<dbReference type="InterPro" id="IPR002347">
    <property type="entry name" value="SDR_fam"/>
</dbReference>
<gene>
    <name evidence="2" type="ORF">HNQ44_001273</name>
</gene>
<dbReference type="PANTHER" id="PTHR43157">
    <property type="entry name" value="PHOSPHATIDYLINOSITOL-GLYCAN BIOSYNTHESIS CLASS F PROTEIN-RELATED"/>
    <property type="match status" value="1"/>
</dbReference>
<evidence type="ECO:0000313" key="3">
    <source>
        <dbReference type="Proteomes" id="UP000525923"/>
    </source>
</evidence>
<dbReference type="Pfam" id="PF00106">
    <property type="entry name" value="adh_short"/>
    <property type="match status" value="1"/>
</dbReference>
<dbReference type="InterPro" id="IPR036291">
    <property type="entry name" value="NAD(P)-bd_dom_sf"/>
</dbReference>
<dbReference type="RefSeq" id="WP_175580293.1">
    <property type="nucleotide sequence ID" value="NZ_JACHHE010000003.1"/>
</dbReference>
<organism evidence="2 3">
    <name type="scientific">Planococcus koreensis</name>
    <dbReference type="NCBI Taxonomy" id="112331"/>
    <lineage>
        <taxon>Bacteria</taxon>
        <taxon>Bacillati</taxon>
        <taxon>Bacillota</taxon>
        <taxon>Bacilli</taxon>
        <taxon>Bacillales</taxon>
        <taxon>Caryophanaceae</taxon>
        <taxon>Planococcus</taxon>
    </lineage>
</organism>
<name>A0A7W8CS61_9BACL</name>
<dbReference type="EMBL" id="JACHHE010000003">
    <property type="protein sequence ID" value="MBB5179849.1"/>
    <property type="molecule type" value="Genomic_DNA"/>
</dbReference>
<sequence length="299" mass="32462">MRQKSLNGKTAIITGANSGIGFEAAKELAGSGAHVILAVRNMEKGLKARRAIIAETTHAEIEVMPLDVADLENIRFFSEQIKSRLLSLDLLINNAGVMMPPYSKTKDGFELQFGGNHLGHFALAGHLLPLLEKTPGSRIVTIGSLAHNRGSIDFDNLDGSKGYKAKKFYNQSKLANMLFAMELDRRLKRNGFQTISVACHPGISATNIFKVGKWDAPKALRNYANRFLQPPHMGALATVHAATDEGLTGGEYIGPDGKGAKKGFPALELPHPSALDEAVARKLWDVSEQLTGVKFDFTK</sequence>
<keyword evidence="1" id="KW-0560">Oxidoreductase</keyword>
<dbReference type="PANTHER" id="PTHR43157:SF31">
    <property type="entry name" value="PHOSPHATIDYLINOSITOL-GLYCAN BIOSYNTHESIS CLASS F PROTEIN"/>
    <property type="match status" value="1"/>
</dbReference>
<dbReference type="Proteomes" id="UP000525923">
    <property type="component" value="Unassembled WGS sequence"/>
</dbReference>
<accession>A0A7W8CS61</accession>
<comment type="caution">
    <text evidence="2">The sequence shown here is derived from an EMBL/GenBank/DDBJ whole genome shotgun (WGS) entry which is preliminary data.</text>
</comment>
<evidence type="ECO:0000256" key="1">
    <source>
        <dbReference type="ARBA" id="ARBA00023002"/>
    </source>
</evidence>
<dbReference type="SUPFAM" id="SSF51735">
    <property type="entry name" value="NAD(P)-binding Rossmann-fold domains"/>
    <property type="match status" value="1"/>
</dbReference>
<protein>
    <submittedName>
        <fullName evidence="2">NAD(P)-dependent dehydrogenase (Short-subunit alcohol dehydrogenase family)</fullName>
    </submittedName>
</protein>
<dbReference type="GO" id="GO:0016491">
    <property type="term" value="F:oxidoreductase activity"/>
    <property type="evidence" value="ECO:0007669"/>
    <property type="project" value="UniProtKB-KW"/>
</dbReference>
<dbReference type="Gene3D" id="3.40.50.720">
    <property type="entry name" value="NAD(P)-binding Rossmann-like Domain"/>
    <property type="match status" value="1"/>
</dbReference>
<dbReference type="NCBIfam" id="NF004846">
    <property type="entry name" value="PRK06197.1"/>
    <property type="match status" value="1"/>
</dbReference>
<reference evidence="2 3" key="1">
    <citation type="submission" date="2020-08" db="EMBL/GenBank/DDBJ databases">
        <title>Genomic Encyclopedia of Type Strains, Phase IV (KMG-IV): sequencing the most valuable type-strain genomes for metagenomic binning, comparative biology and taxonomic classification.</title>
        <authorList>
            <person name="Goeker M."/>
        </authorList>
    </citation>
    <scope>NUCLEOTIDE SEQUENCE [LARGE SCALE GENOMIC DNA]</scope>
    <source>
        <strain evidence="2 3">DSM 15895</strain>
    </source>
</reference>
<dbReference type="CDD" id="cd05327">
    <property type="entry name" value="retinol-DH_like_SDR_c_like"/>
    <property type="match status" value="1"/>
</dbReference>